<feature type="region of interest" description="Disordered" evidence="6">
    <location>
        <begin position="503"/>
        <end position="563"/>
    </location>
</feature>
<keyword evidence="2" id="KW-0378">Hydrolase</keyword>
<evidence type="ECO:0000256" key="2">
    <source>
        <dbReference type="ARBA" id="ARBA00022801"/>
    </source>
</evidence>
<dbReference type="SUPFAM" id="SSF52540">
    <property type="entry name" value="P-loop containing nucleoside triphosphate hydrolases"/>
    <property type="match status" value="1"/>
</dbReference>
<evidence type="ECO:0000256" key="1">
    <source>
        <dbReference type="ARBA" id="ARBA00022741"/>
    </source>
</evidence>
<dbReference type="AlphaFoldDB" id="A0A1Z5K3P6"/>
<proteinExistence type="predicted"/>
<feature type="domain" description="Helicase ATP-binding" evidence="7">
    <location>
        <begin position="117"/>
        <end position="316"/>
    </location>
</feature>
<keyword evidence="11" id="KW-1185">Reference proteome</keyword>
<evidence type="ECO:0000256" key="6">
    <source>
        <dbReference type="SAM" id="MobiDB-lite"/>
    </source>
</evidence>
<dbReference type="Proteomes" id="UP000198406">
    <property type="component" value="Unassembled WGS sequence"/>
</dbReference>
<dbReference type="InterPro" id="IPR044742">
    <property type="entry name" value="DEAD/DEAH_RhlB"/>
</dbReference>
<evidence type="ECO:0000256" key="5">
    <source>
        <dbReference type="PROSITE-ProRule" id="PRU00552"/>
    </source>
</evidence>
<dbReference type="CDD" id="cd18787">
    <property type="entry name" value="SF2_C_DEAD"/>
    <property type="match status" value="1"/>
</dbReference>
<dbReference type="SMART" id="SM00487">
    <property type="entry name" value="DEXDc"/>
    <property type="match status" value="1"/>
</dbReference>
<feature type="compositionally biased region" description="Low complexity" evidence="6">
    <location>
        <begin position="527"/>
        <end position="548"/>
    </location>
</feature>
<evidence type="ECO:0000256" key="4">
    <source>
        <dbReference type="ARBA" id="ARBA00022840"/>
    </source>
</evidence>
<evidence type="ECO:0000313" key="10">
    <source>
        <dbReference type="EMBL" id="GAX20845.1"/>
    </source>
</evidence>
<dbReference type="InterPro" id="IPR001650">
    <property type="entry name" value="Helicase_C-like"/>
</dbReference>
<feature type="domain" description="Helicase C-terminal" evidence="8">
    <location>
        <begin position="366"/>
        <end position="516"/>
    </location>
</feature>
<dbReference type="PROSITE" id="PS51195">
    <property type="entry name" value="Q_MOTIF"/>
    <property type="match status" value="1"/>
</dbReference>
<evidence type="ECO:0000259" key="9">
    <source>
        <dbReference type="PROSITE" id="PS51195"/>
    </source>
</evidence>
<dbReference type="InterPro" id="IPR014014">
    <property type="entry name" value="RNA_helicase_DEAD_Q_motif"/>
</dbReference>
<dbReference type="EMBL" id="BDSP01000152">
    <property type="protein sequence ID" value="GAX20845.1"/>
    <property type="molecule type" value="Genomic_DNA"/>
</dbReference>
<dbReference type="InterPro" id="IPR014001">
    <property type="entry name" value="Helicase_ATP-bd"/>
</dbReference>
<dbReference type="InParanoid" id="A0A1Z5K3P6"/>
<evidence type="ECO:0000259" key="8">
    <source>
        <dbReference type="PROSITE" id="PS51194"/>
    </source>
</evidence>
<evidence type="ECO:0000313" key="11">
    <source>
        <dbReference type="Proteomes" id="UP000198406"/>
    </source>
</evidence>
<dbReference type="InterPro" id="IPR011545">
    <property type="entry name" value="DEAD/DEAH_box_helicase_dom"/>
</dbReference>
<reference evidence="10 11" key="1">
    <citation type="journal article" date="2015" name="Plant Cell">
        <title>Oil accumulation by the oleaginous diatom Fistulifera solaris as revealed by the genome and transcriptome.</title>
        <authorList>
            <person name="Tanaka T."/>
            <person name="Maeda Y."/>
            <person name="Veluchamy A."/>
            <person name="Tanaka M."/>
            <person name="Abida H."/>
            <person name="Marechal E."/>
            <person name="Bowler C."/>
            <person name="Muto M."/>
            <person name="Sunaga Y."/>
            <person name="Tanaka M."/>
            <person name="Yoshino T."/>
            <person name="Taniguchi T."/>
            <person name="Fukuda Y."/>
            <person name="Nemoto M."/>
            <person name="Matsumoto M."/>
            <person name="Wong P.S."/>
            <person name="Aburatani S."/>
            <person name="Fujibuchi W."/>
        </authorList>
    </citation>
    <scope>NUCLEOTIDE SEQUENCE [LARGE SCALE GENOMIC DNA]</scope>
    <source>
        <strain evidence="10 11">JPCC DA0580</strain>
    </source>
</reference>
<feature type="domain" description="DEAD-box RNA helicase Q" evidence="9">
    <location>
        <begin position="84"/>
        <end position="113"/>
    </location>
</feature>
<organism evidence="10 11">
    <name type="scientific">Fistulifera solaris</name>
    <name type="common">Oleaginous diatom</name>
    <dbReference type="NCBI Taxonomy" id="1519565"/>
    <lineage>
        <taxon>Eukaryota</taxon>
        <taxon>Sar</taxon>
        <taxon>Stramenopiles</taxon>
        <taxon>Ochrophyta</taxon>
        <taxon>Bacillariophyta</taxon>
        <taxon>Bacillariophyceae</taxon>
        <taxon>Bacillariophycidae</taxon>
        <taxon>Naviculales</taxon>
        <taxon>Naviculaceae</taxon>
        <taxon>Fistulifera</taxon>
    </lineage>
</organism>
<feature type="short sequence motif" description="Q motif" evidence="5">
    <location>
        <begin position="84"/>
        <end position="113"/>
    </location>
</feature>
<name>A0A1Z5K3P6_FISSO</name>
<dbReference type="OrthoDB" id="10256233at2759"/>
<dbReference type="GO" id="GO:0016787">
    <property type="term" value="F:hydrolase activity"/>
    <property type="evidence" value="ECO:0007669"/>
    <property type="project" value="UniProtKB-KW"/>
</dbReference>
<keyword evidence="1" id="KW-0547">Nucleotide-binding</keyword>
<protein>
    <recommendedName>
        <fullName evidence="12">RNA helicase</fullName>
    </recommendedName>
</protein>
<accession>A0A1Z5K3P6</accession>
<comment type="caution">
    <text evidence="10">The sequence shown here is derived from an EMBL/GenBank/DDBJ whole genome shotgun (WGS) entry which is preliminary data.</text>
</comment>
<gene>
    <name evidence="10" type="ORF">FisN_7Hh160</name>
</gene>
<evidence type="ECO:0000259" key="7">
    <source>
        <dbReference type="PROSITE" id="PS51192"/>
    </source>
</evidence>
<evidence type="ECO:0008006" key="12">
    <source>
        <dbReference type="Google" id="ProtNLM"/>
    </source>
</evidence>
<dbReference type="GO" id="GO:0003724">
    <property type="term" value="F:RNA helicase activity"/>
    <property type="evidence" value="ECO:0007669"/>
    <property type="project" value="InterPro"/>
</dbReference>
<evidence type="ECO:0000256" key="3">
    <source>
        <dbReference type="ARBA" id="ARBA00022806"/>
    </source>
</evidence>
<dbReference type="PANTHER" id="PTHR47960">
    <property type="entry name" value="DEAD-BOX ATP-DEPENDENT RNA HELICASE 50"/>
    <property type="match status" value="1"/>
</dbReference>
<dbReference type="CDD" id="cd00268">
    <property type="entry name" value="DEADc"/>
    <property type="match status" value="1"/>
</dbReference>
<dbReference type="InterPro" id="IPR027417">
    <property type="entry name" value="P-loop_NTPase"/>
</dbReference>
<dbReference type="Gene3D" id="3.40.50.300">
    <property type="entry name" value="P-loop containing nucleotide triphosphate hydrolases"/>
    <property type="match status" value="2"/>
</dbReference>
<feature type="compositionally biased region" description="Polar residues" evidence="6">
    <location>
        <begin position="515"/>
        <end position="524"/>
    </location>
</feature>
<sequence length="563" mass="61577">MTSFWIIIFVMIAGRARCFTALRRFDRRKLAANIVVPSDNTFLLQSAPRVRCFATNDASAFSKSRAPFTNPEQSQEETDGGKSVTWNSLGLWPLLSDFVRDELGFTSPTPVQKLAIPAVLKQKDHVSFLAATGSGKTLAYALPLLQLCKLHDVSTDGERPSKRPRLIILAPTRELVVQITGIVKQICHGLKLSCAGGLYGSSKSYGRQRQDLDRPIDIVVATPGRLLKHWKDGNIYLSRVQHIVLDEMDTIVEQGFVGDLRELLYPIMYHKQAGQKGIDPATDLQVDAPRLVFTSATMTQAIQKILGDDELVGAKKHHQTNTAAKPSAPNQPLLLLPKMKVLKAKGLHQTVPHLQQVFVDVGGSDKINLLLDLLASQRSARTMVFCNTAASCRAVQFALSEVSVPSLAYHGELNSAARLENLKLFRSSDQNQVLVCTDLAARGLDIPTVDHVVLFDFPLNALDYLHRTGRTARQGQKGKVTALVAKRDKVLANAIERAVTSGQPIDGLSSRKSDYAQQQTSPSTKAGRGPSRLGPSSRGGARGSSRPRTVATNKRTSSRSKNK</sequence>
<dbReference type="Pfam" id="PF00271">
    <property type="entry name" value="Helicase_C"/>
    <property type="match status" value="1"/>
</dbReference>
<dbReference type="GO" id="GO:0005524">
    <property type="term" value="F:ATP binding"/>
    <property type="evidence" value="ECO:0007669"/>
    <property type="project" value="UniProtKB-KW"/>
</dbReference>
<keyword evidence="3" id="KW-0347">Helicase</keyword>
<dbReference type="Pfam" id="PF00270">
    <property type="entry name" value="DEAD"/>
    <property type="match status" value="1"/>
</dbReference>
<dbReference type="PROSITE" id="PS51194">
    <property type="entry name" value="HELICASE_CTER"/>
    <property type="match status" value="1"/>
</dbReference>
<dbReference type="GO" id="GO:0003676">
    <property type="term" value="F:nucleic acid binding"/>
    <property type="evidence" value="ECO:0007669"/>
    <property type="project" value="InterPro"/>
</dbReference>
<keyword evidence="4" id="KW-0067">ATP-binding</keyword>
<dbReference type="PROSITE" id="PS51192">
    <property type="entry name" value="HELICASE_ATP_BIND_1"/>
    <property type="match status" value="1"/>
</dbReference>
<dbReference type="SMART" id="SM00490">
    <property type="entry name" value="HELICc"/>
    <property type="match status" value="1"/>
</dbReference>